<organism evidence="2 3">
    <name type="scientific">Massilia yuzhufengensis</name>
    <dbReference type="NCBI Taxonomy" id="1164594"/>
    <lineage>
        <taxon>Bacteria</taxon>
        <taxon>Pseudomonadati</taxon>
        <taxon>Pseudomonadota</taxon>
        <taxon>Betaproteobacteria</taxon>
        <taxon>Burkholderiales</taxon>
        <taxon>Oxalobacteraceae</taxon>
        <taxon>Telluria group</taxon>
        <taxon>Massilia</taxon>
    </lineage>
</organism>
<dbReference type="EMBL" id="FOLD01000010">
    <property type="protein sequence ID" value="SFC78415.1"/>
    <property type="molecule type" value="Genomic_DNA"/>
</dbReference>
<dbReference type="InterPro" id="IPR013762">
    <property type="entry name" value="Integrase-like_cat_sf"/>
</dbReference>
<dbReference type="AlphaFoldDB" id="A0A1I1LZK2"/>
<dbReference type="STRING" id="1164594.SAMN05216204_11058"/>
<dbReference type="Gene3D" id="1.10.443.10">
    <property type="entry name" value="Intergrase catalytic core"/>
    <property type="match status" value="1"/>
</dbReference>
<sequence length="737" mass="82625">MATARSLDLNVVDESIPNALHTVGGFRPHWLLTNYENHEWLVQNIGEKNPRVISFNVTVPGGRKLKDYPNLYESIKRIAYGVRTGPLAEVDSAEVQLAIVSNLTTLACWMIGREIERFSQLTNIDREEYAALAVYGVHSILNTESTLERHLEAQVAKANFAPGEEKADRRNKAKAVFPFKKANSNTSTVVLDRRQVLADAGLDHIGFSSNVLASLFDEFEALCCFYQPSIIKSRKAKSRDDQEDKPISEEHLRRFLMSFKYLYEHRRYLNDAPLRDPLALTSARAEARKLGAEIGRTGTVPIKQATHLIERSARWVLDYSPLILDLKRRADEASRDSITGRQGSYAEHLRSIKTWPSGPASPFPIQLERAKNVEEERLDSILAESGSGGMTIHGAIISLMTACSIVIAAFTARRVSEIIGLKYGSLYTDESGKLWLSCFIHKTLRTESQIPVPEIVAVAINVLEQISEKARGLTEVPYIFQYNVPGTSRTHGLSAAKLPNFALSSHLRRFGYLIDVPQLDDGTRWTFKGHQFRRFFAILYIWVYDKGDWGALQYHLRHFTREMTRRYVTETDMGQIIAYAAKEHTAQILANAASGINPIGGIEGTRLKEAAERLRNQMARKVEVVSERKYKQKLEKLVDRTGLQLAGFPWGYCVKRKGQEENICNCTSTGDADFTKASETVCTGCECNMLTSSALPIFSAAIRMHQNIVDSPDSPPILRNASNAICQKLNKAIAEIS</sequence>
<keyword evidence="1" id="KW-0233">DNA recombination</keyword>
<dbReference type="OrthoDB" id="8768428at2"/>
<protein>
    <recommendedName>
        <fullName evidence="4">Phage integrase family protein</fullName>
    </recommendedName>
</protein>
<proteinExistence type="predicted"/>
<dbReference type="InterPro" id="IPR011010">
    <property type="entry name" value="DNA_brk_join_enz"/>
</dbReference>
<keyword evidence="3" id="KW-1185">Reference proteome</keyword>
<gene>
    <name evidence="2" type="ORF">SAMN05216204_11058</name>
</gene>
<accession>A0A1I1LZK2</accession>
<evidence type="ECO:0008006" key="4">
    <source>
        <dbReference type="Google" id="ProtNLM"/>
    </source>
</evidence>
<dbReference type="GO" id="GO:0006310">
    <property type="term" value="P:DNA recombination"/>
    <property type="evidence" value="ECO:0007669"/>
    <property type="project" value="UniProtKB-KW"/>
</dbReference>
<evidence type="ECO:0000313" key="3">
    <source>
        <dbReference type="Proteomes" id="UP000198639"/>
    </source>
</evidence>
<name>A0A1I1LZK2_9BURK</name>
<dbReference type="SUPFAM" id="SSF56349">
    <property type="entry name" value="DNA breaking-rejoining enzymes"/>
    <property type="match status" value="1"/>
</dbReference>
<evidence type="ECO:0000313" key="2">
    <source>
        <dbReference type="EMBL" id="SFC78415.1"/>
    </source>
</evidence>
<dbReference type="GO" id="GO:0003677">
    <property type="term" value="F:DNA binding"/>
    <property type="evidence" value="ECO:0007669"/>
    <property type="project" value="InterPro"/>
</dbReference>
<dbReference type="GO" id="GO:0015074">
    <property type="term" value="P:DNA integration"/>
    <property type="evidence" value="ECO:0007669"/>
    <property type="project" value="InterPro"/>
</dbReference>
<dbReference type="Proteomes" id="UP000198639">
    <property type="component" value="Unassembled WGS sequence"/>
</dbReference>
<reference evidence="3" key="1">
    <citation type="submission" date="2016-10" db="EMBL/GenBank/DDBJ databases">
        <authorList>
            <person name="Varghese N."/>
            <person name="Submissions S."/>
        </authorList>
    </citation>
    <scope>NUCLEOTIDE SEQUENCE [LARGE SCALE GENOMIC DNA]</scope>
    <source>
        <strain evidence="3">CGMCC 1.12041</strain>
    </source>
</reference>
<evidence type="ECO:0000256" key="1">
    <source>
        <dbReference type="ARBA" id="ARBA00023172"/>
    </source>
</evidence>